<dbReference type="SUPFAM" id="SSF55307">
    <property type="entry name" value="Tubulin C-terminal domain-like"/>
    <property type="match status" value="1"/>
</dbReference>
<dbReference type="Pfam" id="PF00091">
    <property type="entry name" value="Tubulin"/>
    <property type="match status" value="1"/>
</dbReference>
<dbReference type="GO" id="GO:0007017">
    <property type="term" value="P:microtubule-based process"/>
    <property type="evidence" value="ECO:0007669"/>
    <property type="project" value="InterPro"/>
</dbReference>
<dbReference type="GO" id="GO:0005737">
    <property type="term" value="C:cytoplasm"/>
    <property type="evidence" value="ECO:0007669"/>
    <property type="project" value="UniProtKB-SubCell"/>
</dbReference>
<reference evidence="6" key="1">
    <citation type="submission" date="2025-08" db="UniProtKB">
        <authorList>
            <consortium name="Ensembl"/>
        </authorList>
    </citation>
    <scope>IDENTIFICATION</scope>
</reference>
<dbReference type="InterPro" id="IPR008280">
    <property type="entry name" value="Tub_FtsZ_C"/>
</dbReference>
<gene>
    <name evidence="6" type="primary">TUBD1</name>
</gene>
<dbReference type="GO" id="GO:0005525">
    <property type="term" value="F:GTP binding"/>
    <property type="evidence" value="ECO:0007669"/>
    <property type="project" value="UniProtKB-KW"/>
</dbReference>
<evidence type="ECO:0000256" key="1">
    <source>
        <dbReference type="ARBA" id="ARBA00004496"/>
    </source>
</evidence>
<dbReference type="GeneTree" id="ENSGT00940000157069"/>
<proteinExistence type="predicted"/>
<sequence length="326" mass="36430">WLANVRRLACSVVKIGPKALATNQDDGPIAKHAHHTTNQVTRRYDTLCFHFFAWRYCVHGPRHEEVVVDIVRREVERYDRVAGGTGSGVGTYATQCLRDAYPNSFILNHLTWPYGTGKARELQLCSRCHTSDAILVHTVHNICTQLMNIKDISFSDINKVIAHQLGSVLQPALTGDFHGVYNRNPIGDGLVCHPEYKLLSFCNIPQVSSSSMAYSVFTWPGLLQHLHQMLTAFCMLLISHSKLNLESASNFSTKPPSLMLPNIPSNSQALLRPLDNMGWKAWNMFASRLGTSYKTTDSLQMFTTATTPYKCLLGSCLLANGPNQMY</sequence>
<accession>A0A674ENF1</accession>
<protein>
    <submittedName>
        <fullName evidence="6">Tubulin, delta 1</fullName>
    </submittedName>
</protein>
<keyword evidence="3" id="KW-0547">Nucleotide-binding</keyword>
<dbReference type="AlphaFoldDB" id="A0A674ENF1"/>
<feature type="domain" description="Tubulin/FtsZ GTPase" evidence="5">
    <location>
        <begin position="13"/>
        <end position="116"/>
    </location>
</feature>
<evidence type="ECO:0000256" key="2">
    <source>
        <dbReference type="ARBA" id="ARBA00022490"/>
    </source>
</evidence>
<dbReference type="GO" id="GO:0005874">
    <property type="term" value="C:microtubule"/>
    <property type="evidence" value="ECO:0007669"/>
    <property type="project" value="InterPro"/>
</dbReference>
<name>A0A674ENF1_SALTR</name>
<keyword evidence="7" id="KW-1185">Reference proteome</keyword>
<dbReference type="Proteomes" id="UP000472277">
    <property type="component" value="Chromosome 13"/>
</dbReference>
<keyword evidence="4" id="KW-0342">GTP-binding</keyword>
<comment type="subcellular location">
    <subcellularLocation>
        <location evidence="1">Cytoplasm</location>
    </subcellularLocation>
</comment>
<evidence type="ECO:0000256" key="4">
    <source>
        <dbReference type="ARBA" id="ARBA00023134"/>
    </source>
</evidence>
<dbReference type="SUPFAM" id="SSF52490">
    <property type="entry name" value="Tubulin nucleotide-binding domain-like"/>
    <property type="match status" value="1"/>
</dbReference>
<dbReference type="PROSITE" id="PS00227">
    <property type="entry name" value="TUBULIN"/>
    <property type="match status" value="1"/>
</dbReference>
<dbReference type="Ensembl" id="ENSSTUT00000117654.1">
    <property type="protein sequence ID" value="ENSSTUP00000109878.1"/>
    <property type="gene ID" value="ENSSTUG00000048781.1"/>
</dbReference>
<dbReference type="Gene3D" id="3.40.50.1440">
    <property type="entry name" value="Tubulin/FtsZ, GTPase domain"/>
    <property type="match status" value="1"/>
</dbReference>
<evidence type="ECO:0000313" key="6">
    <source>
        <dbReference type="Ensembl" id="ENSSTUP00000109878.1"/>
    </source>
</evidence>
<evidence type="ECO:0000256" key="3">
    <source>
        <dbReference type="ARBA" id="ARBA00022741"/>
    </source>
</evidence>
<dbReference type="InterPro" id="IPR003008">
    <property type="entry name" value="Tubulin_FtsZ_GTPase"/>
</dbReference>
<reference evidence="6" key="2">
    <citation type="submission" date="2025-09" db="UniProtKB">
        <authorList>
            <consortium name="Ensembl"/>
        </authorList>
    </citation>
    <scope>IDENTIFICATION</scope>
</reference>
<organism evidence="6 7">
    <name type="scientific">Salmo trutta</name>
    <name type="common">Brown trout</name>
    <dbReference type="NCBI Taxonomy" id="8032"/>
    <lineage>
        <taxon>Eukaryota</taxon>
        <taxon>Metazoa</taxon>
        <taxon>Chordata</taxon>
        <taxon>Craniata</taxon>
        <taxon>Vertebrata</taxon>
        <taxon>Euteleostomi</taxon>
        <taxon>Actinopterygii</taxon>
        <taxon>Neopterygii</taxon>
        <taxon>Teleostei</taxon>
        <taxon>Protacanthopterygii</taxon>
        <taxon>Salmoniformes</taxon>
        <taxon>Salmonidae</taxon>
        <taxon>Salmoninae</taxon>
        <taxon>Salmo</taxon>
    </lineage>
</organism>
<evidence type="ECO:0000259" key="5">
    <source>
        <dbReference type="Pfam" id="PF00091"/>
    </source>
</evidence>
<evidence type="ECO:0000313" key="7">
    <source>
        <dbReference type="Proteomes" id="UP000472277"/>
    </source>
</evidence>
<dbReference type="InterPro" id="IPR017975">
    <property type="entry name" value="Tubulin_CS"/>
</dbReference>
<keyword evidence="2" id="KW-0963">Cytoplasm</keyword>
<dbReference type="InterPro" id="IPR036525">
    <property type="entry name" value="Tubulin/FtsZ_GTPase_sf"/>
</dbReference>